<dbReference type="Proteomes" id="UP000593737">
    <property type="component" value="Chromosome"/>
</dbReference>
<evidence type="ECO:0000256" key="1">
    <source>
        <dbReference type="ARBA" id="ARBA00004651"/>
    </source>
</evidence>
<dbReference type="GO" id="GO:0005886">
    <property type="term" value="C:plasma membrane"/>
    <property type="evidence" value="ECO:0007669"/>
    <property type="project" value="UniProtKB-SubCell"/>
</dbReference>
<evidence type="ECO:0000256" key="2">
    <source>
        <dbReference type="ARBA" id="ARBA00007783"/>
    </source>
</evidence>
<name>A0A7S8FAR2_9BACT</name>
<evidence type="ECO:0000313" key="11">
    <source>
        <dbReference type="Proteomes" id="UP000593737"/>
    </source>
</evidence>
<evidence type="ECO:0000313" key="10">
    <source>
        <dbReference type="EMBL" id="QPD02334.1"/>
    </source>
</evidence>
<dbReference type="PANTHER" id="PTHR30294">
    <property type="entry name" value="MEMBRANE COMPONENT OF ABC TRANSPORTER YHHJ-RELATED"/>
    <property type="match status" value="1"/>
</dbReference>
<dbReference type="GO" id="GO:0140359">
    <property type="term" value="F:ABC-type transporter activity"/>
    <property type="evidence" value="ECO:0007669"/>
    <property type="project" value="InterPro"/>
</dbReference>
<keyword evidence="5 8" id="KW-0812">Transmembrane</keyword>
<dbReference type="PANTHER" id="PTHR30294:SF29">
    <property type="entry name" value="MULTIDRUG ABC TRANSPORTER PERMEASE YBHS-RELATED"/>
    <property type="match status" value="1"/>
</dbReference>
<organism evidence="10 11">
    <name type="scientific">Candidatus Nitrospira kreftii</name>
    <dbReference type="NCBI Taxonomy" id="2652173"/>
    <lineage>
        <taxon>Bacteria</taxon>
        <taxon>Pseudomonadati</taxon>
        <taxon>Nitrospirota</taxon>
        <taxon>Nitrospiria</taxon>
        <taxon>Nitrospirales</taxon>
        <taxon>Nitrospiraceae</taxon>
        <taxon>Nitrospira</taxon>
    </lineage>
</organism>
<evidence type="ECO:0000256" key="7">
    <source>
        <dbReference type="ARBA" id="ARBA00023136"/>
    </source>
</evidence>
<dbReference type="PROSITE" id="PS51012">
    <property type="entry name" value="ABC_TM2"/>
    <property type="match status" value="1"/>
</dbReference>
<evidence type="ECO:0000259" key="9">
    <source>
        <dbReference type="PROSITE" id="PS51012"/>
    </source>
</evidence>
<keyword evidence="6 8" id="KW-1133">Transmembrane helix</keyword>
<evidence type="ECO:0000256" key="5">
    <source>
        <dbReference type="ARBA" id="ARBA00022692"/>
    </source>
</evidence>
<dbReference type="EMBL" id="CP047423">
    <property type="protein sequence ID" value="QPD02334.1"/>
    <property type="molecule type" value="Genomic_DNA"/>
</dbReference>
<reference evidence="10 11" key="1">
    <citation type="journal article" date="2020" name="ISME J.">
        <title>Enrichment and physiological characterization of a novel comammox Nitrospira indicates ammonium inhibition of complete nitrification.</title>
        <authorList>
            <person name="Sakoula D."/>
            <person name="Koch H."/>
            <person name="Frank J."/>
            <person name="Jetten M.S.M."/>
            <person name="van Kessel M.A.H.J."/>
            <person name="Lucker S."/>
        </authorList>
    </citation>
    <scope>NUCLEOTIDE SEQUENCE [LARGE SCALE GENOMIC DNA]</scope>
    <source>
        <strain evidence="10">Comreactor17</strain>
    </source>
</reference>
<accession>A0A7S8FAR2</accession>
<dbReference type="Pfam" id="PF12698">
    <property type="entry name" value="ABC2_membrane_3"/>
    <property type="match status" value="1"/>
</dbReference>
<evidence type="ECO:0000256" key="8">
    <source>
        <dbReference type="SAM" id="Phobius"/>
    </source>
</evidence>
<feature type="transmembrane region" description="Helical" evidence="8">
    <location>
        <begin position="21"/>
        <end position="43"/>
    </location>
</feature>
<dbReference type="InterPro" id="IPR047817">
    <property type="entry name" value="ABC2_TM_bact-type"/>
</dbReference>
<evidence type="ECO:0000256" key="6">
    <source>
        <dbReference type="ARBA" id="ARBA00022989"/>
    </source>
</evidence>
<feature type="transmembrane region" description="Helical" evidence="8">
    <location>
        <begin position="237"/>
        <end position="259"/>
    </location>
</feature>
<feature type="transmembrane region" description="Helical" evidence="8">
    <location>
        <begin position="189"/>
        <end position="211"/>
    </location>
</feature>
<dbReference type="InterPro" id="IPR051449">
    <property type="entry name" value="ABC-2_transporter_component"/>
</dbReference>
<dbReference type="Gene3D" id="3.40.1710.10">
    <property type="entry name" value="abc type-2 transporter like domain"/>
    <property type="match status" value="1"/>
</dbReference>
<keyword evidence="3" id="KW-0813">Transport</keyword>
<evidence type="ECO:0000256" key="4">
    <source>
        <dbReference type="ARBA" id="ARBA00022475"/>
    </source>
</evidence>
<feature type="transmembrane region" description="Helical" evidence="8">
    <location>
        <begin position="298"/>
        <end position="318"/>
    </location>
</feature>
<feature type="transmembrane region" description="Helical" evidence="8">
    <location>
        <begin position="265"/>
        <end position="291"/>
    </location>
</feature>
<feature type="transmembrane region" description="Helical" evidence="8">
    <location>
        <begin position="360"/>
        <end position="378"/>
    </location>
</feature>
<dbReference type="AlphaFoldDB" id="A0A7S8FAR2"/>
<evidence type="ECO:0000256" key="3">
    <source>
        <dbReference type="ARBA" id="ARBA00022448"/>
    </source>
</evidence>
<protein>
    <submittedName>
        <fullName evidence="10">ABC transport system, permease component</fullName>
    </submittedName>
</protein>
<comment type="subcellular location">
    <subcellularLocation>
        <location evidence="1">Cell membrane</location>
        <topology evidence="1">Multi-pass membrane protein</topology>
    </subcellularLocation>
</comment>
<keyword evidence="4" id="KW-1003">Cell membrane</keyword>
<dbReference type="KEGG" id="nkf:Nkreftii_000108"/>
<gene>
    <name evidence="10" type="ORF">Nkreftii_000108</name>
</gene>
<dbReference type="InterPro" id="IPR013525">
    <property type="entry name" value="ABC2_TM"/>
</dbReference>
<feature type="domain" description="ABC transmembrane type-2" evidence="9">
    <location>
        <begin position="134"/>
        <end position="381"/>
    </location>
</feature>
<proteinExistence type="inferred from homology"/>
<comment type="similarity">
    <text evidence="2">Belongs to the ABC-2 integral membrane protein family.</text>
</comment>
<sequence length="384" mass="43150">MNLRRIAAVAKKEWKETIRDRLFLLMAFLLPGLWMVVFGYGLVLDVEHVPFAVLDRDQSSLSRDYLYRFMESRYFDYRGSVHDERDIDRLLGDTAIRMAIIVPDRFEERLLAGRPITVQTLLDGTFPLHADTLKGYVIAVNRAFTQELLTDFLARTRGLDPDEAHRFADPVSLETRYLYNQEVRSTWSMVPALIMFALMVASPLLTALGVVREKETGSIYNIYSATVSKAEFLIGKLVPYFVISMINVAVLWLLAVWLFRVPFKGSFIVFSLASLLFVLCTTGIGLVISLLVRTQMAALIITIIIAMVPTILFSGLLVPVSSLSAGAQVQAHLFPAMYYTDVVRGSFLKGLELKAMWTDLLALGGFAVALRLVAYGLFTKRPKA</sequence>
<keyword evidence="7 8" id="KW-0472">Membrane</keyword>